<reference evidence="11 12" key="1">
    <citation type="submission" date="2019-06" db="EMBL/GenBank/DDBJ databases">
        <title>Sequencing the genomes of 1000 actinobacteria strains.</title>
        <authorList>
            <person name="Klenk H.-P."/>
        </authorList>
    </citation>
    <scope>NUCLEOTIDE SEQUENCE [LARGE SCALE GENOMIC DNA]</scope>
    <source>
        <strain evidence="11 12">DSM 25218</strain>
    </source>
</reference>
<feature type="transmembrane region" description="Helical" evidence="9">
    <location>
        <begin position="98"/>
        <end position="119"/>
    </location>
</feature>
<evidence type="ECO:0000256" key="7">
    <source>
        <dbReference type="ARBA" id="ARBA00023136"/>
    </source>
</evidence>
<proteinExistence type="inferred from homology"/>
<dbReference type="CDD" id="cd17346">
    <property type="entry name" value="MFS_DtpA_like"/>
    <property type="match status" value="1"/>
</dbReference>
<feature type="transmembrane region" description="Helical" evidence="9">
    <location>
        <begin position="459"/>
        <end position="476"/>
    </location>
</feature>
<evidence type="ECO:0000313" key="12">
    <source>
        <dbReference type="Proteomes" id="UP000320209"/>
    </source>
</evidence>
<dbReference type="EMBL" id="VFOV01000001">
    <property type="protein sequence ID" value="TQL67901.1"/>
    <property type="molecule type" value="Genomic_DNA"/>
</dbReference>
<feature type="transmembrane region" description="Helical" evidence="9">
    <location>
        <begin position="257"/>
        <end position="275"/>
    </location>
</feature>
<feature type="transmembrane region" description="Helical" evidence="9">
    <location>
        <begin position="33"/>
        <end position="52"/>
    </location>
</feature>
<evidence type="ECO:0000313" key="11">
    <source>
        <dbReference type="EMBL" id="TQL67901.1"/>
    </source>
</evidence>
<feature type="transmembrane region" description="Helical" evidence="9">
    <location>
        <begin position="64"/>
        <end position="86"/>
    </location>
</feature>
<comment type="subcellular location">
    <subcellularLocation>
        <location evidence="1">Cell membrane</location>
        <topology evidence="1">Multi-pass membrane protein</topology>
    </subcellularLocation>
    <subcellularLocation>
        <location evidence="8">Membrane</location>
        <topology evidence="8">Multi-pass membrane protein</topology>
    </subcellularLocation>
</comment>
<dbReference type="PROSITE" id="PS01023">
    <property type="entry name" value="PTR2_2"/>
    <property type="match status" value="1"/>
</dbReference>
<dbReference type="InterPro" id="IPR000109">
    <property type="entry name" value="POT_fam"/>
</dbReference>
<evidence type="ECO:0000256" key="3">
    <source>
        <dbReference type="ARBA" id="ARBA00022448"/>
    </source>
</evidence>
<dbReference type="InterPro" id="IPR018456">
    <property type="entry name" value="PTR2_symporter_CS"/>
</dbReference>
<sequence>MSQLKSEGAAGDPGERTFLGQPRVLANLFGVELWERFSFYGMQGILAIYLYYSASQGGLGISESVALGIVGAYGGAVYLSTIVGAWVADRLLGSERTLFASACLVVAGHVGLALIPGIAGVGVGLVLVALGSGGVKANASSLVGTLYAADDERRDAGFSIFYMGINIGGLVGPLLTGLLQKQWGFHFGFGLAAIGMILGLVQYTLGRRALPDASRVVPNPLPASERGRWIAIAVVAVVAIVVLCLTGVITAPRLANIVIGVSVVAAIALFAVILLSGHISAVERSRVWAMVPLFVASAVFWSLYQQQFTVMVVYSDQRLDRDIFGWEMPVSWVNSINPVFIILLAGVFAAVWTKLGSRQPATPVKFAMSTIVMGLAFWTFLLMPSGEHSVPLLGLVLILLLFTLAELLLSPVGLSVATKLAPERFQTQMMALFFLSVALGTAMSGRLAEFYDVTNDGPFFWWVGLASIVVGVLLLVGNRPIRKLMAGVH</sequence>
<evidence type="ECO:0000256" key="9">
    <source>
        <dbReference type="SAM" id="Phobius"/>
    </source>
</evidence>
<comment type="caution">
    <text evidence="11">The sequence shown here is derived from an EMBL/GenBank/DDBJ whole genome shotgun (WGS) entry which is preliminary data.</text>
</comment>
<dbReference type="InterPro" id="IPR050171">
    <property type="entry name" value="MFS_Transporters"/>
</dbReference>
<feature type="transmembrane region" description="Helical" evidence="9">
    <location>
        <begin position="229"/>
        <end position="251"/>
    </location>
</feature>
<dbReference type="Proteomes" id="UP000320209">
    <property type="component" value="Unassembled WGS sequence"/>
</dbReference>
<dbReference type="SUPFAM" id="SSF103473">
    <property type="entry name" value="MFS general substrate transporter"/>
    <property type="match status" value="1"/>
</dbReference>
<dbReference type="GO" id="GO:1904680">
    <property type="term" value="F:peptide transmembrane transporter activity"/>
    <property type="evidence" value="ECO:0007669"/>
    <property type="project" value="InterPro"/>
</dbReference>
<evidence type="ECO:0000256" key="8">
    <source>
        <dbReference type="RuleBase" id="RU003755"/>
    </source>
</evidence>
<protein>
    <submittedName>
        <fullName evidence="11">POT family proton-dependent oligopeptide transporter</fullName>
    </submittedName>
</protein>
<evidence type="ECO:0000256" key="4">
    <source>
        <dbReference type="ARBA" id="ARBA00022475"/>
    </source>
</evidence>
<dbReference type="Pfam" id="PF00854">
    <property type="entry name" value="PTR2"/>
    <property type="match status" value="1"/>
</dbReference>
<comment type="similarity">
    <text evidence="2 8">Belongs to the major facilitator superfamily. Proton-dependent oligopeptide transporter (POT/PTR) (TC 2.A.17) family.</text>
</comment>
<feature type="transmembrane region" description="Helical" evidence="9">
    <location>
        <begin position="429"/>
        <end position="447"/>
    </location>
</feature>
<keyword evidence="3 8" id="KW-0813">Transport</keyword>
<evidence type="ECO:0000256" key="2">
    <source>
        <dbReference type="ARBA" id="ARBA00005982"/>
    </source>
</evidence>
<dbReference type="GO" id="GO:0005886">
    <property type="term" value="C:plasma membrane"/>
    <property type="evidence" value="ECO:0007669"/>
    <property type="project" value="UniProtKB-SubCell"/>
</dbReference>
<dbReference type="PROSITE" id="PS50850">
    <property type="entry name" value="MFS"/>
    <property type="match status" value="1"/>
</dbReference>
<keyword evidence="7 9" id="KW-0472">Membrane</keyword>
<dbReference type="PANTHER" id="PTHR23517:SF15">
    <property type="entry name" value="PROTON-DEPENDENT OLIGOPEPTIDE FAMILY TRANSPORT PROTEIN"/>
    <property type="match status" value="1"/>
</dbReference>
<organism evidence="11 12">
    <name type="scientific">Nocardioides albertanoniae</name>
    <dbReference type="NCBI Taxonomy" id="1175486"/>
    <lineage>
        <taxon>Bacteria</taxon>
        <taxon>Bacillati</taxon>
        <taxon>Actinomycetota</taxon>
        <taxon>Actinomycetes</taxon>
        <taxon>Propionibacteriales</taxon>
        <taxon>Nocardioidaceae</taxon>
        <taxon>Nocardioides</taxon>
    </lineage>
</organism>
<evidence type="ECO:0000259" key="10">
    <source>
        <dbReference type="PROSITE" id="PS50850"/>
    </source>
</evidence>
<keyword evidence="12" id="KW-1185">Reference proteome</keyword>
<dbReference type="AlphaFoldDB" id="A0A543A5L9"/>
<feature type="domain" description="Major facilitator superfamily (MFS) profile" evidence="10">
    <location>
        <begin position="24"/>
        <end position="482"/>
    </location>
</feature>
<feature type="transmembrane region" description="Helical" evidence="9">
    <location>
        <begin position="160"/>
        <end position="179"/>
    </location>
</feature>
<name>A0A543A5L9_9ACTN</name>
<feature type="transmembrane region" description="Helical" evidence="9">
    <location>
        <begin position="185"/>
        <end position="205"/>
    </location>
</feature>
<dbReference type="InterPro" id="IPR036259">
    <property type="entry name" value="MFS_trans_sf"/>
</dbReference>
<feature type="transmembrane region" description="Helical" evidence="9">
    <location>
        <begin position="364"/>
        <end position="383"/>
    </location>
</feature>
<keyword evidence="6 9" id="KW-1133">Transmembrane helix</keyword>
<dbReference type="RefSeq" id="WP_141779952.1">
    <property type="nucleotide sequence ID" value="NZ_VFOV01000001.1"/>
</dbReference>
<evidence type="ECO:0000256" key="1">
    <source>
        <dbReference type="ARBA" id="ARBA00004651"/>
    </source>
</evidence>
<evidence type="ECO:0000256" key="6">
    <source>
        <dbReference type="ARBA" id="ARBA00022989"/>
    </source>
</evidence>
<dbReference type="PANTHER" id="PTHR23517">
    <property type="entry name" value="RESISTANCE PROTEIN MDTM, PUTATIVE-RELATED-RELATED"/>
    <property type="match status" value="1"/>
</dbReference>
<feature type="transmembrane region" description="Helical" evidence="9">
    <location>
        <begin position="332"/>
        <end position="352"/>
    </location>
</feature>
<dbReference type="NCBIfam" id="TIGR00924">
    <property type="entry name" value="yjdL_sub1_fam"/>
    <property type="match status" value="1"/>
</dbReference>
<feature type="transmembrane region" description="Helical" evidence="9">
    <location>
        <begin position="287"/>
        <end position="304"/>
    </location>
</feature>
<dbReference type="GO" id="GO:0006857">
    <property type="term" value="P:oligopeptide transport"/>
    <property type="evidence" value="ECO:0007669"/>
    <property type="project" value="InterPro"/>
</dbReference>
<dbReference type="Gene3D" id="1.20.1250.20">
    <property type="entry name" value="MFS general substrate transporter like domains"/>
    <property type="match status" value="1"/>
</dbReference>
<dbReference type="InterPro" id="IPR020846">
    <property type="entry name" value="MFS_dom"/>
</dbReference>
<gene>
    <name evidence="11" type="ORF">FB381_1789</name>
</gene>
<dbReference type="OrthoDB" id="9772725at2"/>
<keyword evidence="5 8" id="KW-0812">Transmembrane</keyword>
<accession>A0A543A5L9</accession>
<feature type="transmembrane region" description="Helical" evidence="9">
    <location>
        <begin position="395"/>
        <end position="417"/>
    </location>
</feature>
<evidence type="ECO:0000256" key="5">
    <source>
        <dbReference type="ARBA" id="ARBA00022692"/>
    </source>
</evidence>
<dbReference type="InterPro" id="IPR005279">
    <property type="entry name" value="Dipep/tripep_permease"/>
</dbReference>
<keyword evidence="4" id="KW-1003">Cell membrane</keyword>